<dbReference type="EMBL" id="LIYF01000017">
    <property type="protein sequence ID" value="KZK06983.1"/>
    <property type="molecule type" value="Genomic_DNA"/>
</dbReference>
<evidence type="ECO:0000313" key="1">
    <source>
        <dbReference type="EMBL" id="KZK06983.1"/>
    </source>
</evidence>
<evidence type="ECO:0000313" key="2">
    <source>
        <dbReference type="Proteomes" id="UP000076519"/>
    </source>
</evidence>
<sequence length="45" mass="5435">MIFPFQYFISLYQKKLLTSPSAIFQINYFTDNLSVLFYCSIFLRI</sequence>
<accession>A0A161U0T0</accession>
<organism evidence="1 2">
    <name type="scientific">Lactococcus lactis subsp. cremoris</name>
    <name type="common">Streptococcus cremoris</name>
    <dbReference type="NCBI Taxonomy" id="1359"/>
    <lineage>
        <taxon>Bacteria</taxon>
        <taxon>Bacillati</taxon>
        <taxon>Bacillota</taxon>
        <taxon>Bacilli</taxon>
        <taxon>Lactobacillales</taxon>
        <taxon>Streptococcaceae</taxon>
        <taxon>Lactococcus</taxon>
    </lineage>
</organism>
<proteinExistence type="predicted"/>
<protein>
    <submittedName>
        <fullName evidence="1">Uncharacterized protein</fullName>
    </submittedName>
</protein>
<dbReference type="Proteomes" id="UP000076519">
    <property type="component" value="Unassembled WGS sequence"/>
</dbReference>
<dbReference type="AlphaFoldDB" id="A0A161U0T0"/>
<reference evidence="1 2" key="1">
    <citation type="submission" date="2015-08" db="EMBL/GenBank/DDBJ databases">
        <title>Draft Genome Sequences of 11 Lactococcus lactis subspecies cremoris strains.</title>
        <authorList>
            <person name="Wels M."/>
            <person name="Backus L."/>
            <person name="Boekhorst J."/>
            <person name="Dijkstra A."/>
            <person name="Beerthuizen M."/>
            <person name="Siezen R."/>
            <person name="Bachmann H."/>
            <person name="Van Hijum S."/>
        </authorList>
    </citation>
    <scope>NUCLEOTIDE SEQUENCE [LARGE SCALE GENOMIC DNA]</scope>
    <source>
        <strain evidence="1 2">KW10</strain>
    </source>
</reference>
<gene>
    <name evidence="1" type="ORF">AB996_1012</name>
</gene>
<comment type="caution">
    <text evidence="1">The sequence shown here is derived from an EMBL/GenBank/DDBJ whole genome shotgun (WGS) entry which is preliminary data.</text>
</comment>
<name>A0A161U0T0_LACLC</name>